<keyword evidence="1" id="KW-0238">DNA-binding</keyword>
<dbReference type="InterPro" id="IPR001387">
    <property type="entry name" value="Cro/C1-type_HTH"/>
</dbReference>
<evidence type="ECO:0000259" key="2">
    <source>
        <dbReference type="PROSITE" id="PS50943"/>
    </source>
</evidence>
<protein>
    <submittedName>
        <fullName evidence="3">Transcriptional regulator with XRE-family HTH domain</fullName>
    </submittedName>
</protein>
<dbReference type="AlphaFoldDB" id="A0A7W7AZT3"/>
<dbReference type="GO" id="GO:0003677">
    <property type="term" value="F:DNA binding"/>
    <property type="evidence" value="ECO:0007669"/>
    <property type="project" value="UniProtKB-KW"/>
</dbReference>
<evidence type="ECO:0000313" key="3">
    <source>
        <dbReference type="EMBL" id="MBB4631229.1"/>
    </source>
</evidence>
<sequence length="130" mass="14215">MPNETVHPVDLHVGRRLRESRAARGVTQAELGADLGISAQQVQKYENGSNRISASKLFEIAGRLGTGIDWFFDGLETPAPAGLAETQDAYEAEPTPHDQTRALIAAFRALPDDAARRNVLAYVQDRTEKT</sequence>
<keyword evidence="4" id="KW-1185">Reference proteome</keyword>
<dbReference type="InterPro" id="IPR010982">
    <property type="entry name" value="Lambda_DNA-bd_dom_sf"/>
</dbReference>
<dbReference type="CDD" id="cd00093">
    <property type="entry name" value="HTH_XRE"/>
    <property type="match status" value="1"/>
</dbReference>
<dbReference type="Pfam" id="PF01381">
    <property type="entry name" value="HTH_3"/>
    <property type="match status" value="1"/>
</dbReference>
<organism evidence="3 4">
    <name type="scientific">Sphingosinicella soli</name>
    <dbReference type="NCBI Taxonomy" id="333708"/>
    <lineage>
        <taxon>Bacteria</taxon>
        <taxon>Pseudomonadati</taxon>
        <taxon>Pseudomonadota</taxon>
        <taxon>Alphaproteobacteria</taxon>
        <taxon>Sphingomonadales</taxon>
        <taxon>Sphingosinicellaceae</taxon>
        <taxon>Sphingosinicella</taxon>
    </lineage>
</organism>
<dbReference type="SUPFAM" id="SSF47413">
    <property type="entry name" value="lambda repressor-like DNA-binding domains"/>
    <property type="match status" value="1"/>
</dbReference>
<proteinExistence type="predicted"/>
<evidence type="ECO:0000256" key="1">
    <source>
        <dbReference type="ARBA" id="ARBA00023125"/>
    </source>
</evidence>
<evidence type="ECO:0000313" key="4">
    <source>
        <dbReference type="Proteomes" id="UP000566324"/>
    </source>
</evidence>
<dbReference type="PANTHER" id="PTHR46797">
    <property type="entry name" value="HTH-TYPE TRANSCRIPTIONAL REGULATOR"/>
    <property type="match status" value="1"/>
</dbReference>
<feature type="domain" description="HTH cro/C1-type" evidence="2">
    <location>
        <begin position="17"/>
        <end position="71"/>
    </location>
</feature>
<dbReference type="EMBL" id="JACHNZ010000007">
    <property type="protein sequence ID" value="MBB4631229.1"/>
    <property type="molecule type" value="Genomic_DNA"/>
</dbReference>
<dbReference type="SMART" id="SM00530">
    <property type="entry name" value="HTH_XRE"/>
    <property type="match status" value="1"/>
</dbReference>
<dbReference type="InterPro" id="IPR050807">
    <property type="entry name" value="TransReg_Diox_bact_type"/>
</dbReference>
<dbReference type="GO" id="GO:0003700">
    <property type="term" value="F:DNA-binding transcription factor activity"/>
    <property type="evidence" value="ECO:0007669"/>
    <property type="project" value="TreeGrafter"/>
</dbReference>
<dbReference type="GO" id="GO:0005829">
    <property type="term" value="C:cytosol"/>
    <property type="evidence" value="ECO:0007669"/>
    <property type="project" value="TreeGrafter"/>
</dbReference>
<dbReference type="Proteomes" id="UP000566324">
    <property type="component" value="Unassembled WGS sequence"/>
</dbReference>
<dbReference type="PROSITE" id="PS50943">
    <property type="entry name" value="HTH_CROC1"/>
    <property type="match status" value="1"/>
</dbReference>
<dbReference type="PANTHER" id="PTHR46797:SF1">
    <property type="entry name" value="METHYLPHOSPHONATE SYNTHASE"/>
    <property type="match status" value="1"/>
</dbReference>
<name>A0A7W7AZT3_9SPHN</name>
<dbReference type="Gene3D" id="1.10.260.40">
    <property type="entry name" value="lambda repressor-like DNA-binding domains"/>
    <property type="match status" value="1"/>
</dbReference>
<gene>
    <name evidence="3" type="ORF">GGQ98_000836</name>
</gene>
<comment type="caution">
    <text evidence="3">The sequence shown here is derived from an EMBL/GenBank/DDBJ whole genome shotgun (WGS) entry which is preliminary data.</text>
</comment>
<dbReference type="RefSeq" id="WP_184065551.1">
    <property type="nucleotide sequence ID" value="NZ_JACHNZ010000007.1"/>
</dbReference>
<accession>A0A7W7AZT3</accession>
<reference evidence="3 4" key="1">
    <citation type="submission" date="2020-08" db="EMBL/GenBank/DDBJ databases">
        <title>Genomic Encyclopedia of Type Strains, Phase IV (KMG-IV): sequencing the most valuable type-strain genomes for metagenomic binning, comparative biology and taxonomic classification.</title>
        <authorList>
            <person name="Goeker M."/>
        </authorList>
    </citation>
    <scope>NUCLEOTIDE SEQUENCE [LARGE SCALE GENOMIC DNA]</scope>
    <source>
        <strain evidence="3 4">DSM 17328</strain>
    </source>
</reference>